<dbReference type="NCBIfam" id="TIGR02402">
    <property type="entry name" value="trehalose_TreZ"/>
    <property type="match status" value="1"/>
</dbReference>
<evidence type="ECO:0000256" key="11">
    <source>
        <dbReference type="ARBA" id="ARBA00033284"/>
    </source>
</evidence>
<evidence type="ECO:0000256" key="3">
    <source>
        <dbReference type="ARBA" id="ARBA00008061"/>
    </source>
</evidence>
<keyword evidence="6" id="KW-0963">Cytoplasm</keyword>
<reference evidence="19 20" key="1">
    <citation type="submission" date="2017-05" db="EMBL/GenBank/DDBJ databases">
        <title>Complete and WGS of Bordetella genogroups.</title>
        <authorList>
            <person name="Spilker T."/>
            <person name="LiPuma J."/>
        </authorList>
    </citation>
    <scope>NUCLEOTIDE SEQUENCE [LARGE SCALE GENOMIC DNA]</scope>
    <source>
        <strain evidence="19 20">AU17610</strain>
    </source>
</reference>
<evidence type="ECO:0000256" key="16">
    <source>
        <dbReference type="PIRSR" id="PIRSR006337-2"/>
    </source>
</evidence>
<evidence type="ECO:0000256" key="8">
    <source>
        <dbReference type="ARBA" id="ARBA00023277"/>
    </source>
</evidence>
<comment type="catalytic activity">
    <reaction evidence="12 14">
        <text>hydrolysis of (1-&gt;4)-alpha-D-glucosidic linkage in 4-alpha-D-[(1-&gt;4)-alpha-D-glucanosyl]n trehalose to yield trehalose and (1-&gt;4)-alpha-D-glucan.</text>
        <dbReference type="EC" id="3.2.1.141"/>
    </reaction>
</comment>
<comment type="subcellular location">
    <subcellularLocation>
        <location evidence="1 15">Cytoplasm</location>
    </subcellularLocation>
</comment>
<name>A0A261SDV1_9BORD</name>
<protein>
    <recommendedName>
        <fullName evidence="5 13">Malto-oligosyltrehalose trehalohydrolase</fullName>
        <shortName evidence="14">MTHase</shortName>
        <ecNumber evidence="4 13">3.2.1.141</ecNumber>
    </recommendedName>
    <alternativeName>
        <fullName evidence="11 14">4-alpha-D-((1-&gt;4)-alpha-D-glucano)trehalose trehalohydrolase</fullName>
    </alternativeName>
    <alternativeName>
        <fullName evidence="10 14">Maltooligosyl trehalose trehalohydrolase</fullName>
    </alternativeName>
</protein>
<dbReference type="InterPro" id="IPR017853">
    <property type="entry name" value="GH"/>
</dbReference>
<dbReference type="PANTHER" id="PTHR43651">
    <property type="entry name" value="1,4-ALPHA-GLUCAN-BRANCHING ENZYME"/>
    <property type="match status" value="1"/>
</dbReference>
<dbReference type="SUPFAM" id="SSF81296">
    <property type="entry name" value="E set domains"/>
    <property type="match status" value="1"/>
</dbReference>
<feature type="binding site" evidence="16">
    <location>
        <begin position="255"/>
        <end position="260"/>
    </location>
    <ligand>
        <name>substrate</name>
    </ligand>
</feature>
<evidence type="ECO:0000256" key="7">
    <source>
        <dbReference type="ARBA" id="ARBA00022801"/>
    </source>
</evidence>
<keyword evidence="9 14" id="KW-0326">Glycosidase</keyword>
<sequence length="608" mass="66005">MSTSTPGFGAWVQPDGRTRFRLWAPSAPPTLALEIEGRAPIPLVPDAEGYAETVVDCGPGTRYRYRLDDDTLVPDPASRLQDGDVHDASVVVAPDQYAWRHPDWRGRPWEDTVIYEVHPGLAGGYAGLAARLPALAAMGVTMIELMPIADFPGPRNWGYDGVLPYAPDAAYGSPDELRALIDSAHGLGLSVMLDVVYNHFGPDGNYLPRYAAPFFNPAAQTPWGAAIDFGQPAVRRYFAESALHWLNEYRFDGLRLDAVHAIARDEWLIELAAQLRAGVDPRRQLHLVLENDDNRASLLRAGYDAQWNDDAHHVLHHLLTGEADGYYSDYSTEPATLLARCLSEGFVFQGQPSAFRGGQPRGEPSAALAPTAFVLFLQNHDQTGNRALGERLQALVQDPQRLRAAVALQLLSAQIPLLFMGEETGTRVPFQYFTSHDNAELAQAVRDGRKREFAAFMARHDVSALPDPNAAATFMASRPDLVPAPGEPAPHPRAAAWIDYYTTLLQLRARLVTPRLRGAQALGAQPLGPAAVQASWRLADGAQLSLYANLGEAEAVLPPPLRKLVNDAQTEIAFESHAGAARQLAAGVLAPASTVCLLTHGTHAAEAP</sequence>
<dbReference type="CDD" id="cd11325">
    <property type="entry name" value="AmyAc_GTHase"/>
    <property type="match status" value="1"/>
</dbReference>
<dbReference type="Gene3D" id="2.60.40.10">
    <property type="entry name" value="Immunoglobulins"/>
    <property type="match status" value="1"/>
</dbReference>
<evidence type="ECO:0000256" key="15">
    <source>
        <dbReference type="PIRSR" id="PIRSR006337-1"/>
    </source>
</evidence>
<dbReference type="Gene3D" id="1.10.10.760">
    <property type="entry name" value="E-set domains of sugar-utilizing enzymes"/>
    <property type="match status" value="1"/>
</dbReference>
<dbReference type="InterPro" id="IPR012768">
    <property type="entry name" value="Trehalose_TreZ"/>
</dbReference>
<dbReference type="InterPro" id="IPR022567">
    <property type="entry name" value="DUF3459"/>
</dbReference>
<dbReference type="InterPro" id="IPR044901">
    <property type="entry name" value="Trehalose_TreZ_E-set_sf"/>
</dbReference>
<comment type="caution">
    <text evidence="19">The sequence shown here is derived from an EMBL/GenBank/DDBJ whole genome shotgun (WGS) entry which is preliminary data.</text>
</comment>
<comment type="similarity">
    <text evidence="3 14">Belongs to the glycosyl hydrolase 13 family.</text>
</comment>
<evidence type="ECO:0000256" key="10">
    <source>
        <dbReference type="ARBA" id="ARBA00032057"/>
    </source>
</evidence>
<dbReference type="AlphaFoldDB" id="A0A261SDV1"/>
<comment type="pathway">
    <text evidence="2 14">Glycan biosynthesis; trehalose biosynthesis.</text>
</comment>
<dbReference type="SMART" id="SM00642">
    <property type="entry name" value="Aamy"/>
    <property type="match status" value="1"/>
</dbReference>
<dbReference type="OrthoDB" id="9800174at2"/>
<feature type="active site" description="Proton donor" evidence="15">
    <location>
        <position position="290"/>
    </location>
</feature>
<dbReference type="Pfam" id="PF00128">
    <property type="entry name" value="Alpha-amylase"/>
    <property type="match status" value="1"/>
</dbReference>
<evidence type="ECO:0000313" key="20">
    <source>
        <dbReference type="Proteomes" id="UP000217005"/>
    </source>
</evidence>
<feature type="site" description="Transition state stabilizer" evidence="17">
    <location>
        <position position="381"/>
    </location>
</feature>
<dbReference type="EC" id="3.2.1.141" evidence="4 13"/>
<dbReference type="RefSeq" id="WP_094826051.1">
    <property type="nucleotide sequence ID" value="NZ_NEVL01000003.1"/>
</dbReference>
<evidence type="ECO:0000259" key="18">
    <source>
        <dbReference type="SMART" id="SM00642"/>
    </source>
</evidence>
<dbReference type="InterPro" id="IPR006047">
    <property type="entry name" value="GH13_cat_dom"/>
</dbReference>
<dbReference type="Gene3D" id="3.20.20.80">
    <property type="entry name" value="Glycosidases"/>
    <property type="match status" value="1"/>
</dbReference>
<evidence type="ECO:0000256" key="2">
    <source>
        <dbReference type="ARBA" id="ARBA00005199"/>
    </source>
</evidence>
<dbReference type="InterPro" id="IPR014756">
    <property type="entry name" value="Ig_E-set"/>
</dbReference>
<feature type="domain" description="Glycosyl hydrolase family 13 catalytic" evidence="18">
    <location>
        <begin position="116"/>
        <end position="449"/>
    </location>
</feature>
<dbReference type="GO" id="GO:0033942">
    <property type="term" value="F:4-alpha-D-(1-&gt;4)-alpha-D-glucanotrehalose trehalohydrolase activity"/>
    <property type="evidence" value="ECO:0007669"/>
    <property type="project" value="UniProtKB-EC"/>
</dbReference>
<evidence type="ECO:0000256" key="4">
    <source>
        <dbReference type="ARBA" id="ARBA00012268"/>
    </source>
</evidence>
<organism evidence="19 20">
    <name type="scientific">Bordetella genomosp. 1</name>
    <dbReference type="NCBI Taxonomy" id="1395607"/>
    <lineage>
        <taxon>Bacteria</taxon>
        <taxon>Pseudomonadati</taxon>
        <taxon>Pseudomonadota</taxon>
        <taxon>Betaproteobacteria</taxon>
        <taxon>Burkholderiales</taxon>
        <taxon>Alcaligenaceae</taxon>
        <taxon>Bordetella</taxon>
    </lineage>
</organism>
<evidence type="ECO:0000256" key="5">
    <source>
        <dbReference type="ARBA" id="ARBA00015938"/>
    </source>
</evidence>
<feature type="active site" description="Nucleophile" evidence="15">
    <location>
        <position position="257"/>
    </location>
</feature>
<evidence type="ECO:0000256" key="9">
    <source>
        <dbReference type="ARBA" id="ARBA00023295"/>
    </source>
</evidence>
<dbReference type="SUPFAM" id="SSF51445">
    <property type="entry name" value="(Trans)glycosidases"/>
    <property type="match status" value="1"/>
</dbReference>
<keyword evidence="8" id="KW-0119">Carbohydrate metabolism</keyword>
<dbReference type="GO" id="GO:0005737">
    <property type="term" value="C:cytoplasm"/>
    <property type="evidence" value="ECO:0007669"/>
    <property type="project" value="UniProtKB-SubCell"/>
</dbReference>
<evidence type="ECO:0000256" key="6">
    <source>
        <dbReference type="ARBA" id="ARBA00022490"/>
    </source>
</evidence>
<evidence type="ECO:0000256" key="13">
    <source>
        <dbReference type="NCBIfam" id="TIGR02402"/>
    </source>
</evidence>
<evidence type="ECO:0000256" key="14">
    <source>
        <dbReference type="PIRNR" id="PIRNR006337"/>
    </source>
</evidence>
<accession>A0A261SDV1</accession>
<dbReference type="UniPathway" id="UPA00299"/>
<gene>
    <name evidence="19" type="primary">treZ</name>
    <name evidence="19" type="ORF">CEG14_09045</name>
</gene>
<feature type="binding site" evidence="16">
    <location>
        <begin position="380"/>
        <end position="385"/>
    </location>
    <ligand>
        <name>substrate</name>
    </ligand>
</feature>
<proteinExistence type="inferred from homology"/>
<dbReference type="EMBL" id="NEVL01000003">
    <property type="protein sequence ID" value="OZI35241.1"/>
    <property type="molecule type" value="Genomic_DNA"/>
</dbReference>
<keyword evidence="7 14" id="KW-0378">Hydrolase</keyword>
<dbReference type="InterPro" id="IPR013783">
    <property type="entry name" value="Ig-like_fold"/>
</dbReference>
<evidence type="ECO:0000256" key="17">
    <source>
        <dbReference type="PIRSR" id="PIRSR006337-3"/>
    </source>
</evidence>
<evidence type="ECO:0000313" key="19">
    <source>
        <dbReference type="EMBL" id="OZI35241.1"/>
    </source>
</evidence>
<dbReference type="PIRSF" id="PIRSF006337">
    <property type="entry name" value="Trehalose_TreZ"/>
    <property type="match status" value="1"/>
</dbReference>
<dbReference type="Proteomes" id="UP000217005">
    <property type="component" value="Unassembled WGS sequence"/>
</dbReference>
<feature type="binding site" evidence="16">
    <location>
        <begin position="309"/>
        <end position="313"/>
    </location>
    <ligand>
        <name>substrate</name>
    </ligand>
</feature>
<dbReference type="PANTHER" id="PTHR43651:SF11">
    <property type="entry name" value="MALTO-OLIGOSYLTREHALOSE TREHALOHYDROLASE"/>
    <property type="match status" value="1"/>
</dbReference>
<evidence type="ECO:0000256" key="12">
    <source>
        <dbReference type="ARBA" id="ARBA00034013"/>
    </source>
</evidence>
<dbReference type="GO" id="GO:0005992">
    <property type="term" value="P:trehalose biosynthetic process"/>
    <property type="evidence" value="ECO:0007669"/>
    <property type="project" value="UniProtKB-UniRule"/>
</dbReference>
<evidence type="ECO:0000256" key="1">
    <source>
        <dbReference type="ARBA" id="ARBA00004496"/>
    </source>
</evidence>
<dbReference type="Pfam" id="PF11941">
    <property type="entry name" value="DUF3459"/>
    <property type="match status" value="1"/>
</dbReference>
<dbReference type="CDD" id="cd02853">
    <property type="entry name" value="E_set_MTHase_like_N"/>
    <property type="match status" value="1"/>
</dbReference>